<dbReference type="GO" id="GO:0016020">
    <property type="term" value="C:membrane"/>
    <property type="evidence" value="ECO:0007669"/>
    <property type="project" value="UniProtKB-SubCell"/>
</dbReference>
<evidence type="ECO:0000259" key="13">
    <source>
        <dbReference type="Pfam" id="PF22614"/>
    </source>
</evidence>
<dbReference type="Proteomes" id="UP000054498">
    <property type="component" value="Unassembled WGS sequence"/>
</dbReference>
<evidence type="ECO:0000256" key="3">
    <source>
        <dbReference type="ARBA" id="ARBA00022538"/>
    </source>
</evidence>
<evidence type="ECO:0000256" key="5">
    <source>
        <dbReference type="ARBA" id="ARBA00022826"/>
    </source>
</evidence>
<feature type="domain" description="RCK N-terminal" evidence="13">
    <location>
        <begin position="238"/>
        <end position="347"/>
    </location>
</feature>
<feature type="transmembrane region" description="Helical" evidence="11">
    <location>
        <begin position="190"/>
        <end position="209"/>
    </location>
</feature>
<dbReference type="InterPro" id="IPR003148">
    <property type="entry name" value="RCK_N"/>
</dbReference>
<dbReference type="InterPro" id="IPR027359">
    <property type="entry name" value="Volt_channel_dom_sf"/>
</dbReference>
<sequence>MWPQMRYRWEASGWEAALAYTDAVLSLTSVAMYIATTYSVPGDVGWALSTVDLVFSCYFALYFLLRFYMAETRVRFLFSWMTLVDIVTILPAMIAYHSSSLVALSFLRILRVLRATKRLESAVSRASFNLGLTMLSMMVVAAALFLEGERMGPNRHITEVKALNFHEALYWATITLTTVGYGDISPTWWATQTMVLIVLLISFTALPYMTGRLVDAINAATKYQRGSYSRGSGSNVPGHLVFLGHLDADTIVRLMDEVYHKDKGFNDRRAIFLSPHPPSFSTRRVLMTHQHAAKMMYLQGTPFRPLDLERTQVEYAEAVFIVCDKYARDAAYEDRRHTLALLAVGQYLAVGLGRGAGGGKTASWAIKL</sequence>
<evidence type="ECO:0000256" key="9">
    <source>
        <dbReference type="ARBA" id="ARBA00023136"/>
    </source>
</evidence>
<feature type="transmembrane region" description="Helical" evidence="11">
    <location>
        <begin position="77"/>
        <end position="106"/>
    </location>
</feature>
<evidence type="ECO:0000256" key="2">
    <source>
        <dbReference type="ARBA" id="ARBA00022448"/>
    </source>
</evidence>
<dbReference type="KEGG" id="mng:MNEG_0862"/>
<keyword evidence="2" id="KW-0813">Transport</keyword>
<organism evidence="14 15">
    <name type="scientific">Monoraphidium neglectum</name>
    <dbReference type="NCBI Taxonomy" id="145388"/>
    <lineage>
        <taxon>Eukaryota</taxon>
        <taxon>Viridiplantae</taxon>
        <taxon>Chlorophyta</taxon>
        <taxon>core chlorophytes</taxon>
        <taxon>Chlorophyceae</taxon>
        <taxon>CS clade</taxon>
        <taxon>Sphaeropleales</taxon>
        <taxon>Selenastraceae</taxon>
        <taxon>Monoraphidium</taxon>
    </lineage>
</organism>
<protein>
    <submittedName>
        <fullName evidence="14">Uncharacterized protein</fullName>
    </submittedName>
</protein>
<dbReference type="PANTHER" id="PTHR10027:SF10">
    <property type="entry name" value="SLOWPOKE 2, ISOFORM D"/>
    <property type="match status" value="1"/>
</dbReference>
<dbReference type="RefSeq" id="XP_013906111.1">
    <property type="nucleotide sequence ID" value="XM_014050657.1"/>
</dbReference>
<dbReference type="AlphaFoldDB" id="A0A0D2N466"/>
<dbReference type="SUPFAM" id="SSF81324">
    <property type="entry name" value="Voltage-gated potassium channels"/>
    <property type="match status" value="1"/>
</dbReference>
<dbReference type="InterPro" id="IPR005821">
    <property type="entry name" value="Ion_trans_dom"/>
</dbReference>
<keyword evidence="5" id="KW-0631">Potassium channel</keyword>
<evidence type="ECO:0000256" key="4">
    <source>
        <dbReference type="ARBA" id="ARBA00022692"/>
    </source>
</evidence>
<evidence type="ECO:0000256" key="11">
    <source>
        <dbReference type="SAM" id="Phobius"/>
    </source>
</evidence>
<feature type="transmembrane region" description="Helical" evidence="11">
    <location>
        <begin position="167"/>
        <end position="184"/>
    </location>
</feature>
<keyword evidence="6" id="KW-0630">Potassium</keyword>
<evidence type="ECO:0000313" key="15">
    <source>
        <dbReference type="Proteomes" id="UP000054498"/>
    </source>
</evidence>
<dbReference type="PRINTS" id="PR00169">
    <property type="entry name" value="KCHANNEL"/>
</dbReference>
<keyword evidence="8" id="KW-0406">Ion transport</keyword>
<keyword evidence="15" id="KW-1185">Reference proteome</keyword>
<keyword evidence="7 11" id="KW-1133">Transmembrane helix</keyword>
<feature type="transmembrane region" description="Helical" evidence="11">
    <location>
        <begin position="12"/>
        <end position="34"/>
    </location>
</feature>
<dbReference type="Gene3D" id="1.10.287.70">
    <property type="match status" value="1"/>
</dbReference>
<feature type="domain" description="Ion transport" evidence="12">
    <location>
        <begin position="25"/>
        <end position="224"/>
    </location>
</feature>
<dbReference type="PANTHER" id="PTHR10027">
    <property type="entry name" value="CALCIUM-ACTIVATED POTASSIUM CHANNEL ALPHA CHAIN"/>
    <property type="match status" value="1"/>
</dbReference>
<evidence type="ECO:0000256" key="1">
    <source>
        <dbReference type="ARBA" id="ARBA00004141"/>
    </source>
</evidence>
<dbReference type="EMBL" id="KK100296">
    <property type="protein sequence ID" value="KIZ07092.1"/>
    <property type="molecule type" value="Genomic_DNA"/>
</dbReference>
<accession>A0A0D2N466</accession>
<evidence type="ECO:0000256" key="6">
    <source>
        <dbReference type="ARBA" id="ARBA00022958"/>
    </source>
</evidence>
<dbReference type="GeneID" id="25726980"/>
<name>A0A0D2N466_9CHLO</name>
<dbReference type="Pfam" id="PF22614">
    <property type="entry name" value="Slo-like_RCK"/>
    <property type="match status" value="1"/>
</dbReference>
<comment type="subcellular location">
    <subcellularLocation>
        <location evidence="1">Membrane</location>
        <topology evidence="1">Multi-pass membrane protein</topology>
    </subcellularLocation>
</comment>
<dbReference type="Gene3D" id="1.20.120.350">
    <property type="entry name" value="Voltage-gated potassium channels. Chain C"/>
    <property type="match status" value="1"/>
</dbReference>
<proteinExistence type="predicted"/>
<feature type="transmembrane region" description="Helical" evidence="11">
    <location>
        <begin position="126"/>
        <end position="146"/>
    </location>
</feature>
<gene>
    <name evidence="14" type="ORF">MNEG_0862</name>
</gene>
<keyword evidence="3" id="KW-0633">Potassium transport</keyword>
<evidence type="ECO:0000313" key="14">
    <source>
        <dbReference type="EMBL" id="KIZ07092.1"/>
    </source>
</evidence>
<keyword evidence="4 11" id="KW-0812">Transmembrane</keyword>
<dbReference type="OrthoDB" id="548411at2759"/>
<reference evidence="14 15" key="1">
    <citation type="journal article" date="2013" name="BMC Genomics">
        <title>Reconstruction of the lipid metabolism for the microalga Monoraphidium neglectum from its genome sequence reveals characteristics suitable for biofuel production.</title>
        <authorList>
            <person name="Bogen C."/>
            <person name="Al-Dilaimi A."/>
            <person name="Albersmeier A."/>
            <person name="Wichmann J."/>
            <person name="Grundmann M."/>
            <person name="Rupp O."/>
            <person name="Lauersen K.J."/>
            <person name="Blifernez-Klassen O."/>
            <person name="Kalinowski J."/>
            <person name="Goesmann A."/>
            <person name="Mussgnug J.H."/>
            <person name="Kruse O."/>
        </authorList>
    </citation>
    <scope>NUCLEOTIDE SEQUENCE [LARGE SCALE GENOMIC DNA]</scope>
    <source>
        <strain evidence="14 15">SAG 48.87</strain>
    </source>
</reference>
<keyword evidence="10" id="KW-0407">Ion channel</keyword>
<evidence type="ECO:0000256" key="10">
    <source>
        <dbReference type="ARBA" id="ARBA00023303"/>
    </source>
</evidence>
<feature type="transmembrane region" description="Helical" evidence="11">
    <location>
        <begin position="46"/>
        <end position="65"/>
    </location>
</feature>
<dbReference type="Pfam" id="PF00520">
    <property type="entry name" value="Ion_trans"/>
    <property type="match status" value="1"/>
</dbReference>
<dbReference type="GO" id="GO:0005267">
    <property type="term" value="F:potassium channel activity"/>
    <property type="evidence" value="ECO:0007669"/>
    <property type="project" value="UniProtKB-KW"/>
</dbReference>
<evidence type="ECO:0000256" key="7">
    <source>
        <dbReference type="ARBA" id="ARBA00022989"/>
    </source>
</evidence>
<dbReference type="InterPro" id="IPR047871">
    <property type="entry name" value="K_chnl_Slo-like"/>
</dbReference>
<evidence type="ECO:0000256" key="8">
    <source>
        <dbReference type="ARBA" id="ARBA00023065"/>
    </source>
</evidence>
<keyword evidence="9 11" id="KW-0472">Membrane</keyword>
<evidence type="ECO:0000259" key="12">
    <source>
        <dbReference type="Pfam" id="PF00520"/>
    </source>
</evidence>